<protein>
    <submittedName>
        <fullName evidence="2">Uncharacterized protein</fullName>
    </submittedName>
</protein>
<sequence>MDSCEIQAPGSILLQKSELPAEKNYTNGHSDAAVRRKVAAMPAAAPTTPRRHPSPNAGRASSPAPARSQAKRSQSTERRPATASRTSSGGSRPSTPSRISAPTSPSSAPSSPSSSSSSSSTPVRDAVSETQSASRRLSSGRAPDGLWPSMRSLSSSFQLESRGKRISSSSSADQAKTREAAPADRRGAR</sequence>
<evidence type="ECO:0000313" key="2">
    <source>
        <dbReference type="EMBL" id="GJM87107.1"/>
    </source>
</evidence>
<feature type="compositionally biased region" description="Basic and acidic residues" evidence="1">
    <location>
        <begin position="175"/>
        <end position="189"/>
    </location>
</feature>
<dbReference type="AlphaFoldDB" id="A0AAV5BMD4"/>
<evidence type="ECO:0000313" key="3">
    <source>
        <dbReference type="Proteomes" id="UP001054889"/>
    </source>
</evidence>
<evidence type="ECO:0000256" key="1">
    <source>
        <dbReference type="SAM" id="MobiDB-lite"/>
    </source>
</evidence>
<dbReference type="GO" id="GO:0051225">
    <property type="term" value="P:spindle assembly"/>
    <property type="evidence" value="ECO:0007669"/>
    <property type="project" value="TreeGrafter"/>
</dbReference>
<dbReference type="GO" id="GO:0008017">
    <property type="term" value="F:microtubule binding"/>
    <property type="evidence" value="ECO:0007669"/>
    <property type="project" value="TreeGrafter"/>
</dbReference>
<dbReference type="EMBL" id="BQKI01000001">
    <property type="protein sequence ID" value="GJM87107.1"/>
    <property type="molecule type" value="Genomic_DNA"/>
</dbReference>
<feature type="compositionally biased region" description="Low complexity" evidence="1">
    <location>
        <begin position="39"/>
        <end position="73"/>
    </location>
</feature>
<gene>
    <name evidence="2" type="primary">ga03031</name>
    <name evidence="2" type="ORF">PR202_ga03031</name>
</gene>
<reference evidence="2" key="2">
    <citation type="submission" date="2021-12" db="EMBL/GenBank/DDBJ databases">
        <title>Resequencing data analysis of finger millet.</title>
        <authorList>
            <person name="Hatakeyama M."/>
            <person name="Aluri S."/>
            <person name="Balachadran M.T."/>
            <person name="Sivarajan S.R."/>
            <person name="Poveda L."/>
            <person name="Shimizu-Inatsugi R."/>
            <person name="Schlapbach R."/>
            <person name="Sreeman S.M."/>
            <person name="Shimizu K.K."/>
        </authorList>
    </citation>
    <scope>NUCLEOTIDE SEQUENCE</scope>
</reference>
<keyword evidence="3" id="KW-1185">Reference proteome</keyword>
<proteinExistence type="predicted"/>
<dbReference type="PANTHER" id="PTHR31807">
    <property type="entry name" value="AUGMIN FAMILY MEMBER"/>
    <property type="match status" value="1"/>
</dbReference>
<feature type="compositionally biased region" description="Polar residues" evidence="1">
    <location>
        <begin position="128"/>
        <end position="137"/>
    </location>
</feature>
<reference evidence="2" key="1">
    <citation type="journal article" date="2018" name="DNA Res.">
        <title>Multiple hybrid de novo genome assembly of finger millet, an orphan allotetraploid crop.</title>
        <authorList>
            <person name="Hatakeyama M."/>
            <person name="Aluri S."/>
            <person name="Balachadran M.T."/>
            <person name="Sivarajan S.R."/>
            <person name="Patrignani A."/>
            <person name="Gruter S."/>
            <person name="Poveda L."/>
            <person name="Shimizu-Inatsugi R."/>
            <person name="Baeten J."/>
            <person name="Francoijs K.J."/>
            <person name="Nataraja K.N."/>
            <person name="Reddy Y.A.N."/>
            <person name="Phadnis S."/>
            <person name="Ravikumar R.L."/>
            <person name="Schlapbach R."/>
            <person name="Sreeman S.M."/>
            <person name="Shimizu K.K."/>
        </authorList>
    </citation>
    <scope>NUCLEOTIDE SEQUENCE</scope>
</reference>
<dbReference type="GO" id="GO:0005880">
    <property type="term" value="C:nuclear microtubule"/>
    <property type="evidence" value="ECO:0007669"/>
    <property type="project" value="TreeGrafter"/>
</dbReference>
<dbReference type="Proteomes" id="UP001054889">
    <property type="component" value="Unassembled WGS sequence"/>
</dbReference>
<dbReference type="GO" id="GO:0005737">
    <property type="term" value="C:cytoplasm"/>
    <property type="evidence" value="ECO:0007669"/>
    <property type="project" value="TreeGrafter"/>
</dbReference>
<name>A0AAV5BMD4_ELECO</name>
<dbReference type="PANTHER" id="PTHR31807:SF37">
    <property type="entry name" value="HAUS AUGMIN-LIKE COMPLEX SUBUNIT 8"/>
    <property type="match status" value="1"/>
</dbReference>
<accession>A0AAV5BMD4</accession>
<organism evidence="2 3">
    <name type="scientific">Eleusine coracana subsp. coracana</name>
    <dbReference type="NCBI Taxonomy" id="191504"/>
    <lineage>
        <taxon>Eukaryota</taxon>
        <taxon>Viridiplantae</taxon>
        <taxon>Streptophyta</taxon>
        <taxon>Embryophyta</taxon>
        <taxon>Tracheophyta</taxon>
        <taxon>Spermatophyta</taxon>
        <taxon>Magnoliopsida</taxon>
        <taxon>Liliopsida</taxon>
        <taxon>Poales</taxon>
        <taxon>Poaceae</taxon>
        <taxon>PACMAD clade</taxon>
        <taxon>Chloridoideae</taxon>
        <taxon>Cynodonteae</taxon>
        <taxon>Eleusininae</taxon>
        <taxon>Eleusine</taxon>
    </lineage>
</organism>
<comment type="caution">
    <text evidence="2">The sequence shown here is derived from an EMBL/GenBank/DDBJ whole genome shotgun (WGS) entry which is preliminary data.</text>
</comment>
<feature type="region of interest" description="Disordered" evidence="1">
    <location>
        <begin position="19"/>
        <end position="189"/>
    </location>
</feature>
<feature type="compositionally biased region" description="Low complexity" evidence="1">
    <location>
        <begin position="81"/>
        <end position="122"/>
    </location>
</feature>